<protein>
    <recommendedName>
        <fullName evidence="1">Conserved hypothetical protein CHP03032 domain-containing protein</fullName>
    </recommendedName>
</protein>
<name>F6DMF8_DESRL</name>
<dbReference type="InterPro" id="IPR017481">
    <property type="entry name" value="CHP03032"/>
</dbReference>
<evidence type="ECO:0000259" key="1">
    <source>
        <dbReference type="Pfam" id="PF16261"/>
    </source>
</evidence>
<dbReference type="OrthoDB" id="2572390at2"/>
<reference evidence="3" key="1">
    <citation type="submission" date="2011-05" db="EMBL/GenBank/DDBJ databases">
        <title>Complete sequence of Desulfotomaculum ruminis DSM 2154.</title>
        <authorList>
            <person name="Lucas S."/>
            <person name="Copeland A."/>
            <person name="Lapidus A."/>
            <person name="Cheng J.-F."/>
            <person name="Goodwin L."/>
            <person name="Pitluck S."/>
            <person name="Lu M."/>
            <person name="Detter J.C."/>
            <person name="Han C."/>
            <person name="Tapia R."/>
            <person name="Land M."/>
            <person name="Hauser L."/>
            <person name="Kyrpides N."/>
            <person name="Ivanova N."/>
            <person name="Mikhailova N."/>
            <person name="Pagani I."/>
            <person name="Stams A.J.M."/>
            <person name="Plugge C.M."/>
            <person name="Muyzer G."/>
            <person name="Kuever J."/>
            <person name="Parshina S.N."/>
            <person name="Ivanova A.E."/>
            <person name="Nazina T.N."/>
            <person name="Brambilla E."/>
            <person name="Spring S."/>
            <person name="Klenk H.-P."/>
            <person name="Woyke T."/>
        </authorList>
    </citation>
    <scope>NUCLEOTIDE SEQUENCE [LARGE SCALE GENOMIC DNA]</scope>
    <source>
        <strain evidence="3">ATCC 23193 / DSM 2154 / NCIB 8452 / DL</strain>
    </source>
</reference>
<gene>
    <name evidence="2" type="ordered locus">Desru_3516</name>
</gene>
<reference evidence="2 3" key="2">
    <citation type="journal article" date="2012" name="Stand. Genomic Sci.">
        <title>Complete genome sequence of the sulfate-reducing firmicute Desulfotomaculum ruminis type strain (DL(T)).</title>
        <authorList>
            <person name="Spring S."/>
            <person name="Visser M."/>
            <person name="Lu M."/>
            <person name="Copeland A."/>
            <person name="Lapidus A."/>
            <person name="Lucas S."/>
            <person name="Cheng J.F."/>
            <person name="Han C."/>
            <person name="Tapia R."/>
            <person name="Goodwin L.A."/>
            <person name="Pitluck S."/>
            <person name="Ivanova N."/>
            <person name="Land M."/>
            <person name="Hauser L."/>
            <person name="Larimer F."/>
            <person name="Rohde M."/>
            <person name="Goker M."/>
            <person name="Detter J.C."/>
            <person name="Kyrpides N.C."/>
            <person name="Woyke T."/>
            <person name="Schaap P.J."/>
            <person name="Plugge C.M."/>
            <person name="Muyzer G."/>
            <person name="Kuever J."/>
            <person name="Pereira I.A."/>
            <person name="Parshina S.N."/>
            <person name="Bernier-Latmani R."/>
            <person name="Stams A.J."/>
            <person name="Klenk H.P."/>
        </authorList>
    </citation>
    <scope>NUCLEOTIDE SEQUENCE [LARGE SCALE GENOMIC DNA]</scope>
    <source>
        <strain evidence="3">ATCC 23193 / DSM 2154 / NCIB 8452 / DL</strain>
    </source>
</reference>
<dbReference type="AlphaFoldDB" id="F6DMF8"/>
<accession>F6DMF8</accession>
<feature type="domain" description="Conserved hypothetical protein CHP03032" evidence="1">
    <location>
        <begin position="48"/>
        <end position="271"/>
    </location>
</feature>
<organism evidence="2 3">
    <name type="scientific">Desulforamulus ruminis (strain ATCC 23193 / DSM 2154 / NCIMB 8452 / DL)</name>
    <name type="common">Desulfotomaculum ruminis</name>
    <dbReference type="NCBI Taxonomy" id="696281"/>
    <lineage>
        <taxon>Bacteria</taxon>
        <taxon>Bacillati</taxon>
        <taxon>Bacillota</taxon>
        <taxon>Clostridia</taxon>
        <taxon>Eubacteriales</taxon>
        <taxon>Peptococcaceae</taxon>
        <taxon>Desulforamulus</taxon>
    </lineage>
</organism>
<dbReference type="KEGG" id="dru:Desru_3516"/>
<dbReference type="eggNOG" id="COG3391">
    <property type="taxonomic scope" value="Bacteria"/>
</dbReference>
<sequence length="274" mass="31403">MFKFDSCKVLVTCCNLMGGLYEISFDEQTYHIKKVLEANCRGIAKYADNYVLVANSSEILLLDSNYQTIKNYKTEEILDLHGVAVRDEKAYIVESRRNAVGVYRLPDLVKIEEIKMSQEDYDVNHLNDICIDKESIYVSMFSGSDEWRKSSAYFGLIKEYSLLNLSYVNTVFCDLKHPHSVITKDERILYCNSADFEVMENGNTIFQGLGYTRGLAVNNDFIYIGQSESRNIEVSRQNRLNISLDCGVNVFNAREKVSKFITLPSKEVYAILVK</sequence>
<keyword evidence="3" id="KW-1185">Reference proteome</keyword>
<dbReference type="SUPFAM" id="SSF63825">
    <property type="entry name" value="YWTD domain"/>
    <property type="match status" value="1"/>
</dbReference>
<dbReference type="Pfam" id="PF16261">
    <property type="entry name" value="DUF4915"/>
    <property type="match status" value="1"/>
</dbReference>
<dbReference type="HOGENOM" id="CLU_1021782_0_0_9"/>
<dbReference type="STRING" id="696281.Desru_3516"/>
<evidence type="ECO:0000313" key="2">
    <source>
        <dbReference type="EMBL" id="AEG61719.1"/>
    </source>
</evidence>
<dbReference type="Proteomes" id="UP000009234">
    <property type="component" value="Chromosome"/>
</dbReference>
<proteinExistence type="predicted"/>
<dbReference type="EMBL" id="CP002780">
    <property type="protein sequence ID" value="AEG61719.1"/>
    <property type="molecule type" value="Genomic_DNA"/>
</dbReference>
<dbReference type="RefSeq" id="WP_013843465.1">
    <property type="nucleotide sequence ID" value="NC_015589.1"/>
</dbReference>
<evidence type="ECO:0000313" key="3">
    <source>
        <dbReference type="Proteomes" id="UP000009234"/>
    </source>
</evidence>